<protein>
    <submittedName>
        <fullName evidence="1">Uncharacterized protein YdeI (YjbR/CyaY-like superfamily)</fullName>
    </submittedName>
</protein>
<dbReference type="RefSeq" id="WP_179463610.1">
    <property type="nucleotide sequence ID" value="NZ_JACBZX010000001.1"/>
</dbReference>
<name>A0A852XIN4_9MICO</name>
<keyword evidence="2" id="KW-1185">Reference proteome</keyword>
<dbReference type="EMBL" id="JACBZX010000001">
    <property type="protein sequence ID" value="NYG38415.1"/>
    <property type="molecule type" value="Genomic_DNA"/>
</dbReference>
<organism evidence="1 2">
    <name type="scientific">Janibacter alkaliphilus</name>
    <dbReference type="NCBI Taxonomy" id="1069963"/>
    <lineage>
        <taxon>Bacteria</taxon>
        <taxon>Bacillati</taxon>
        <taxon>Actinomycetota</taxon>
        <taxon>Actinomycetes</taxon>
        <taxon>Micrococcales</taxon>
        <taxon>Intrasporangiaceae</taxon>
        <taxon>Janibacter</taxon>
    </lineage>
</organism>
<dbReference type="AlphaFoldDB" id="A0A852XIN4"/>
<dbReference type="Proteomes" id="UP000592181">
    <property type="component" value="Unassembled WGS sequence"/>
</dbReference>
<reference evidence="1 2" key="1">
    <citation type="submission" date="2020-07" db="EMBL/GenBank/DDBJ databases">
        <title>Sequencing the genomes of 1000 actinobacteria strains.</title>
        <authorList>
            <person name="Klenk H.-P."/>
        </authorList>
    </citation>
    <scope>NUCLEOTIDE SEQUENCE [LARGE SCALE GENOMIC DNA]</scope>
    <source>
        <strain evidence="1 2">DSM 24723</strain>
    </source>
</reference>
<sequence>MSRGGARRSGSPGGSEERPAVFFADADEFWTWLEEHHDSADELWMELRQKHVAERGLTWAEAVPVALCFGWIDSLSQPVDEDRRRQRWTRRRPGSTWSQVNLDHAERLREEGLMHPAGEAAFARRRDDRTGTYSYERVTELAPEYLDRLARDPRASAFWRAATPGYRRSSAAWVMQAKREVTRERRMTELLAACQEGRMAGAGREDAAPAWVSRARAAQDGL</sequence>
<proteinExistence type="predicted"/>
<comment type="caution">
    <text evidence="1">The sequence shown here is derived from an EMBL/GenBank/DDBJ whole genome shotgun (WGS) entry which is preliminary data.</text>
</comment>
<dbReference type="Pfam" id="PF13376">
    <property type="entry name" value="OmdA"/>
    <property type="match status" value="1"/>
</dbReference>
<evidence type="ECO:0000313" key="2">
    <source>
        <dbReference type="Proteomes" id="UP000592181"/>
    </source>
</evidence>
<gene>
    <name evidence="1" type="ORF">BJY28_002884</name>
</gene>
<evidence type="ECO:0000313" key="1">
    <source>
        <dbReference type="EMBL" id="NYG38415.1"/>
    </source>
</evidence>
<accession>A0A852XIN4</accession>